<comment type="caution">
    <text evidence="1">The sequence shown here is derived from an EMBL/GenBank/DDBJ whole genome shotgun (WGS) entry which is preliminary data.</text>
</comment>
<reference evidence="1 2" key="1">
    <citation type="journal article" date="2015" name="Nature">
        <title>rRNA introns, odd ribosomes, and small enigmatic genomes across a large radiation of phyla.</title>
        <authorList>
            <person name="Brown C.T."/>
            <person name="Hug L.A."/>
            <person name="Thomas B.C."/>
            <person name="Sharon I."/>
            <person name="Castelle C.J."/>
            <person name="Singh A."/>
            <person name="Wilkins M.J."/>
            <person name="Williams K.H."/>
            <person name="Banfield J.F."/>
        </authorList>
    </citation>
    <scope>NUCLEOTIDE SEQUENCE [LARGE SCALE GENOMIC DNA]</scope>
</reference>
<evidence type="ECO:0000313" key="2">
    <source>
        <dbReference type="Proteomes" id="UP000034097"/>
    </source>
</evidence>
<protein>
    <submittedName>
        <fullName evidence="1">Uncharacterized protein</fullName>
    </submittedName>
</protein>
<gene>
    <name evidence="1" type="ORF">UW26_C0019G0005</name>
</gene>
<name>A0A0G1GUD1_9BACT</name>
<dbReference type="EMBL" id="LCHQ01000019">
    <property type="protein sequence ID" value="KKT38225.1"/>
    <property type="molecule type" value="Genomic_DNA"/>
</dbReference>
<evidence type="ECO:0000313" key="1">
    <source>
        <dbReference type="EMBL" id="KKT38225.1"/>
    </source>
</evidence>
<accession>A0A0G1GUD1</accession>
<organism evidence="1 2">
    <name type="scientific">Candidatus Collierbacteria bacterium GW2011_GWF1_44_12</name>
    <dbReference type="NCBI Taxonomy" id="1618402"/>
    <lineage>
        <taxon>Bacteria</taxon>
        <taxon>Candidatus Collieribacteriota</taxon>
    </lineage>
</organism>
<dbReference type="Proteomes" id="UP000034097">
    <property type="component" value="Unassembled WGS sequence"/>
</dbReference>
<sequence>MDLFWSKVMPACVASYSWGGEFAAEMSEEKWQKGLKSKVQAMDDGEFDLFLASVVMTSAKEQLMGVELTEKINFFRSLRK</sequence>
<dbReference type="AlphaFoldDB" id="A0A0G1GUD1"/>
<proteinExistence type="predicted"/>